<dbReference type="Gene3D" id="3.40.50.2000">
    <property type="entry name" value="Glycogen Phosphorylase B"/>
    <property type="match status" value="2"/>
</dbReference>
<keyword evidence="14" id="KW-1185">Reference proteome</keyword>
<dbReference type="CDD" id="cd03785">
    <property type="entry name" value="GT28_MurG"/>
    <property type="match status" value="1"/>
</dbReference>
<organism evidence="13 14">
    <name type="scientific">Novosphingobium organovorum</name>
    <dbReference type="NCBI Taxonomy" id="2930092"/>
    <lineage>
        <taxon>Bacteria</taxon>
        <taxon>Pseudomonadati</taxon>
        <taxon>Pseudomonadota</taxon>
        <taxon>Alphaproteobacteria</taxon>
        <taxon>Sphingomonadales</taxon>
        <taxon>Sphingomonadaceae</taxon>
        <taxon>Novosphingobium</taxon>
    </lineage>
</organism>
<keyword evidence="1 10" id="KW-1003">Cell membrane</keyword>
<dbReference type="NCBIfam" id="TIGR01133">
    <property type="entry name" value="murG"/>
    <property type="match status" value="1"/>
</dbReference>
<keyword evidence="5 10" id="KW-0133">Cell shape</keyword>
<dbReference type="HAMAP" id="MF_00033">
    <property type="entry name" value="MurG"/>
    <property type="match status" value="1"/>
</dbReference>
<evidence type="ECO:0000256" key="2">
    <source>
        <dbReference type="ARBA" id="ARBA00022618"/>
    </source>
</evidence>
<keyword evidence="4 10" id="KW-0808">Transferase</keyword>
<dbReference type="Pfam" id="PF04101">
    <property type="entry name" value="Glyco_tran_28_C"/>
    <property type="match status" value="1"/>
</dbReference>
<comment type="catalytic activity">
    <reaction evidence="10">
        <text>di-trans,octa-cis-undecaprenyl diphospho-N-acetyl-alpha-D-muramoyl-L-alanyl-D-glutamyl-meso-2,6-diaminopimeloyl-D-alanyl-D-alanine + UDP-N-acetyl-alpha-D-glucosamine = di-trans,octa-cis-undecaprenyl diphospho-[N-acetyl-alpha-D-glucosaminyl-(1-&gt;4)]-N-acetyl-alpha-D-muramoyl-L-alanyl-D-glutamyl-meso-2,6-diaminopimeloyl-D-alanyl-D-alanine + UDP + H(+)</text>
        <dbReference type="Rhea" id="RHEA:31227"/>
        <dbReference type="ChEBI" id="CHEBI:15378"/>
        <dbReference type="ChEBI" id="CHEBI:57705"/>
        <dbReference type="ChEBI" id="CHEBI:58223"/>
        <dbReference type="ChEBI" id="CHEBI:61387"/>
        <dbReference type="ChEBI" id="CHEBI:61388"/>
        <dbReference type="EC" id="2.4.1.227"/>
    </reaction>
</comment>
<dbReference type="PANTHER" id="PTHR21015:SF22">
    <property type="entry name" value="GLYCOSYLTRANSFERASE"/>
    <property type="match status" value="1"/>
</dbReference>
<comment type="similarity">
    <text evidence="10">Belongs to the glycosyltransferase 28 family. MurG subfamily.</text>
</comment>
<keyword evidence="9 10" id="KW-0961">Cell wall biogenesis/degradation</keyword>
<dbReference type="Pfam" id="PF03033">
    <property type="entry name" value="Glyco_transf_28"/>
    <property type="match status" value="1"/>
</dbReference>
<evidence type="ECO:0000256" key="3">
    <source>
        <dbReference type="ARBA" id="ARBA00022676"/>
    </source>
</evidence>
<evidence type="ECO:0000256" key="8">
    <source>
        <dbReference type="ARBA" id="ARBA00023306"/>
    </source>
</evidence>
<comment type="caution">
    <text evidence="13">The sequence shown here is derived from an EMBL/GenBank/DDBJ whole genome shotgun (WGS) entry which is preliminary data.</text>
</comment>
<evidence type="ECO:0000256" key="5">
    <source>
        <dbReference type="ARBA" id="ARBA00022960"/>
    </source>
</evidence>
<keyword evidence="6 10" id="KW-0573">Peptidoglycan synthesis</keyword>
<dbReference type="Proteomes" id="UP001162881">
    <property type="component" value="Unassembled WGS sequence"/>
</dbReference>
<feature type="binding site" evidence="10">
    <location>
        <position position="197"/>
    </location>
    <ligand>
        <name>UDP-N-acetyl-alpha-D-glucosamine</name>
        <dbReference type="ChEBI" id="CHEBI:57705"/>
    </ligand>
</feature>
<proteinExistence type="inferred from homology"/>
<keyword evidence="7 10" id="KW-0472">Membrane</keyword>
<accession>A0ABT0BIR0</accession>
<comment type="function">
    <text evidence="10">Cell wall formation. Catalyzes the transfer of a GlcNAc subunit on undecaprenyl-pyrophosphoryl-MurNAc-pentapeptide (lipid intermediate I) to form undecaprenyl-pyrophosphoryl-MurNAc-(pentapeptide)GlcNAc (lipid intermediate II).</text>
</comment>
<feature type="binding site" evidence="10">
    <location>
        <position position="126"/>
    </location>
    <ligand>
        <name>UDP-N-acetyl-alpha-D-glucosamine</name>
        <dbReference type="ChEBI" id="CHEBI:57705"/>
    </ligand>
</feature>
<keyword evidence="3 10" id="KW-0328">Glycosyltransferase</keyword>
<dbReference type="EC" id="2.4.1.227" evidence="10"/>
<reference evidence="13" key="1">
    <citation type="submission" date="2022-03" db="EMBL/GenBank/DDBJ databases">
        <title>Identification of a novel bacterium isolated from mangrove sediments.</title>
        <authorList>
            <person name="Pan X."/>
        </authorList>
    </citation>
    <scope>NUCLEOTIDE SEQUENCE</scope>
    <source>
        <strain evidence="13">B1949</strain>
    </source>
</reference>
<evidence type="ECO:0000259" key="12">
    <source>
        <dbReference type="Pfam" id="PF04101"/>
    </source>
</evidence>
<comment type="pathway">
    <text evidence="10">Cell wall biogenesis; peptidoglycan biosynthesis.</text>
</comment>
<evidence type="ECO:0000256" key="7">
    <source>
        <dbReference type="ARBA" id="ARBA00023136"/>
    </source>
</evidence>
<evidence type="ECO:0000313" key="14">
    <source>
        <dbReference type="Proteomes" id="UP001162881"/>
    </source>
</evidence>
<evidence type="ECO:0000259" key="11">
    <source>
        <dbReference type="Pfam" id="PF03033"/>
    </source>
</evidence>
<sequence>MSGPSRHYVLAAGGTGGHLIPAFALAAELHARGHHIALITDERGAKIPGKPEYLTTHVLPQGRIAGRNPLGWLKGARGVLRGRSMAKRLFESFQPSAVVGFGGYPSLPTMLAASAMKVPSVLHEQNAVLGRVNRYFAGRVDAIATPCEDVDFLDRKYAAKVTLVGNPVREEVLALREEPFPEFGEDSLFRILVTGGSQGARILSQVIPEALAMLPTALRSRLQVIQQCRPEDIEAVRERYAVHGIPAELATYFENMAERLAGAHLFIGRSGASTIAELTAVGRPAILIPLPYAMDDHQVANTREIVAAGGARVIRQPAVTTEEPEAIADLDKRNALLREQGAIFGKMAKDVCQQIQAIAQNPQTLANAAHAAWNCGYPRAASDLADLVESFGAAPLMDVLRVVPEGTASATGGEALARRLNTEIAQ</sequence>
<dbReference type="GO" id="GO:0016757">
    <property type="term" value="F:glycosyltransferase activity"/>
    <property type="evidence" value="ECO:0007669"/>
    <property type="project" value="UniProtKB-KW"/>
</dbReference>
<feature type="binding site" evidence="10">
    <location>
        <position position="298"/>
    </location>
    <ligand>
        <name>UDP-N-acetyl-alpha-D-glucosamine</name>
        <dbReference type="ChEBI" id="CHEBI:57705"/>
    </ligand>
</feature>
<evidence type="ECO:0000256" key="6">
    <source>
        <dbReference type="ARBA" id="ARBA00022984"/>
    </source>
</evidence>
<evidence type="ECO:0000256" key="10">
    <source>
        <dbReference type="HAMAP-Rule" id="MF_00033"/>
    </source>
</evidence>
<dbReference type="RefSeq" id="WP_244023635.1">
    <property type="nucleotide sequence ID" value="NZ_JALHLF010000122.1"/>
</dbReference>
<dbReference type="EMBL" id="JALHLF010000122">
    <property type="protein sequence ID" value="MCJ2184619.1"/>
    <property type="molecule type" value="Genomic_DNA"/>
</dbReference>
<dbReference type="InterPro" id="IPR007235">
    <property type="entry name" value="Glyco_trans_28_C"/>
</dbReference>
<feature type="binding site" evidence="10">
    <location>
        <begin position="15"/>
        <end position="17"/>
    </location>
    <ligand>
        <name>UDP-N-acetyl-alpha-D-glucosamine</name>
        <dbReference type="ChEBI" id="CHEBI:57705"/>
    </ligand>
</feature>
<dbReference type="InterPro" id="IPR006009">
    <property type="entry name" value="GlcNAc_MurG"/>
</dbReference>
<gene>
    <name evidence="10 13" type="primary">murG</name>
    <name evidence="13" type="ORF">MTR62_18275</name>
</gene>
<evidence type="ECO:0000256" key="1">
    <source>
        <dbReference type="ARBA" id="ARBA00022475"/>
    </source>
</evidence>
<feature type="binding site" evidence="10">
    <location>
        <position position="169"/>
    </location>
    <ligand>
        <name>UDP-N-acetyl-alpha-D-glucosamine</name>
        <dbReference type="ChEBI" id="CHEBI:57705"/>
    </ligand>
</feature>
<evidence type="ECO:0000256" key="4">
    <source>
        <dbReference type="ARBA" id="ARBA00022679"/>
    </source>
</evidence>
<keyword evidence="8 10" id="KW-0131">Cell cycle</keyword>
<feature type="domain" description="Glycosyltransferase family 28 N-terminal" evidence="11">
    <location>
        <begin position="9"/>
        <end position="144"/>
    </location>
</feature>
<comment type="subcellular location">
    <subcellularLocation>
        <location evidence="10">Cell membrane</location>
        <topology evidence="10">Peripheral membrane protein</topology>
        <orientation evidence="10">Cytoplasmic side</orientation>
    </subcellularLocation>
</comment>
<dbReference type="SUPFAM" id="SSF53756">
    <property type="entry name" value="UDP-Glycosyltransferase/glycogen phosphorylase"/>
    <property type="match status" value="1"/>
</dbReference>
<protein>
    <recommendedName>
        <fullName evidence="10">UDP-N-acetylglucosamine--N-acetylmuramyl-(pentapeptide) pyrophosphoryl-undecaprenol N-acetylglucosamine transferase</fullName>
        <ecNumber evidence="10">2.4.1.227</ecNumber>
    </recommendedName>
    <alternativeName>
        <fullName evidence="10">Undecaprenyl-PP-MurNAc-pentapeptide-UDPGlcNAc GlcNAc transferase</fullName>
    </alternativeName>
</protein>
<name>A0ABT0BIR0_9SPHN</name>
<comment type="caution">
    <text evidence="10">Lacks conserved residue(s) required for the propagation of feature annotation.</text>
</comment>
<evidence type="ECO:0000256" key="9">
    <source>
        <dbReference type="ARBA" id="ARBA00023316"/>
    </source>
</evidence>
<dbReference type="InterPro" id="IPR004276">
    <property type="entry name" value="GlycoTrans_28_N"/>
</dbReference>
<feature type="domain" description="Glycosyl transferase family 28 C-terminal" evidence="12">
    <location>
        <begin position="191"/>
        <end position="339"/>
    </location>
</feature>
<dbReference type="PANTHER" id="PTHR21015">
    <property type="entry name" value="UDP-N-ACETYLGLUCOSAMINE--N-ACETYLMURAMYL-(PENTAPEPTIDE) PYROPHOSPHORYL-UNDECAPRENOL N-ACETYLGLUCOSAMINE TRANSFERASE 1"/>
    <property type="match status" value="1"/>
</dbReference>
<evidence type="ECO:0000313" key="13">
    <source>
        <dbReference type="EMBL" id="MCJ2184619.1"/>
    </source>
</evidence>
<keyword evidence="2 10" id="KW-0132">Cell division</keyword>